<protein>
    <recommendedName>
        <fullName evidence="2">Ribosomal RNA methyltransferase FtsJ domain-containing protein</fullName>
    </recommendedName>
</protein>
<dbReference type="GeneID" id="96006209"/>
<gene>
    <name evidence="3" type="ORF">WHR41_04765</name>
</gene>
<reference evidence="3 4" key="1">
    <citation type="journal article" date="2020" name="Microbiol. Resour. Announc.">
        <title>Draft Genome Sequence of a Cladosporium Species Isolated from the Mesophotic Ascidian Didemnum maculosum.</title>
        <authorList>
            <person name="Gioti A."/>
            <person name="Siaperas R."/>
            <person name="Nikolaivits E."/>
            <person name="Le Goff G."/>
            <person name="Ouazzani J."/>
            <person name="Kotoulas G."/>
            <person name="Topakas E."/>
        </authorList>
    </citation>
    <scope>NUCLEOTIDE SEQUENCE [LARGE SCALE GENOMIC DNA]</scope>
    <source>
        <strain evidence="3 4">TM138-S3</strain>
    </source>
</reference>
<dbReference type="Gene3D" id="3.40.50.150">
    <property type="entry name" value="Vaccinia Virus protein VP39"/>
    <property type="match status" value="1"/>
</dbReference>
<dbReference type="GO" id="GO:0008168">
    <property type="term" value="F:methyltransferase activity"/>
    <property type="evidence" value="ECO:0007669"/>
    <property type="project" value="InterPro"/>
</dbReference>
<keyword evidence="4" id="KW-1185">Reference proteome</keyword>
<accession>A0AB34KPH5</accession>
<dbReference type="InterPro" id="IPR029063">
    <property type="entry name" value="SAM-dependent_MTases_sf"/>
</dbReference>
<feature type="region of interest" description="Disordered" evidence="1">
    <location>
        <begin position="1"/>
        <end position="37"/>
    </location>
</feature>
<comment type="caution">
    <text evidence="3">The sequence shown here is derived from an EMBL/GenBank/DDBJ whole genome shotgun (WGS) entry which is preliminary data.</text>
</comment>
<proteinExistence type="predicted"/>
<dbReference type="EMBL" id="JAAQHG020000016">
    <property type="protein sequence ID" value="KAL1586096.1"/>
    <property type="molecule type" value="Genomic_DNA"/>
</dbReference>
<name>A0AB34KPH5_9PEZI</name>
<organism evidence="3 4">
    <name type="scientific">Cladosporium halotolerans</name>
    <dbReference type="NCBI Taxonomy" id="1052096"/>
    <lineage>
        <taxon>Eukaryota</taxon>
        <taxon>Fungi</taxon>
        <taxon>Dikarya</taxon>
        <taxon>Ascomycota</taxon>
        <taxon>Pezizomycotina</taxon>
        <taxon>Dothideomycetes</taxon>
        <taxon>Dothideomycetidae</taxon>
        <taxon>Cladosporiales</taxon>
        <taxon>Cladosporiaceae</taxon>
        <taxon>Cladosporium</taxon>
    </lineage>
</organism>
<dbReference type="InterPro" id="IPR002877">
    <property type="entry name" value="RNA_MeTrfase_FtsJ_dom"/>
</dbReference>
<dbReference type="GO" id="GO:0032259">
    <property type="term" value="P:methylation"/>
    <property type="evidence" value="ECO:0007669"/>
    <property type="project" value="InterPro"/>
</dbReference>
<evidence type="ECO:0000313" key="3">
    <source>
        <dbReference type="EMBL" id="KAL1586096.1"/>
    </source>
</evidence>
<dbReference type="Pfam" id="PF01728">
    <property type="entry name" value="FtsJ"/>
    <property type="match status" value="1"/>
</dbReference>
<dbReference type="Proteomes" id="UP000803884">
    <property type="component" value="Unassembled WGS sequence"/>
</dbReference>
<dbReference type="RefSeq" id="XP_069229201.1">
    <property type="nucleotide sequence ID" value="XM_069373371.1"/>
</dbReference>
<evidence type="ECO:0000256" key="1">
    <source>
        <dbReference type="SAM" id="MobiDB-lite"/>
    </source>
</evidence>
<dbReference type="SUPFAM" id="SSF53335">
    <property type="entry name" value="S-adenosyl-L-methionine-dependent methyltransferases"/>
    <property type="match status" value="1"/>
</dbReference>
<sequence>MVQDKMASEHANIPVLPDLTDGIQSDGVHNPEAGRTLKSQDGSVYRTLEDLRERGWNNPAADRIFESRRRNGDSASVNSTRSKDRETAAFFYSHMQVIGKELNDATAAFGIRLDAPHDEVRILDFCMAPGGFLRFAKDINPTSSVTASSLPIASGGHDVFIELDSSIELKFLDITMLASDMGAEHIPDDHADRQNFFPKQLPDGRLFDLILCDGQVLRTHERAPYREKEREARRLTSTQLALGLEHVKAGGTMIVLLHRLESCDTVELLQKFATFSTVRLFKPKSGHATRSSFYMIATNIQSGDPKVALAVQYWKHIWNVATFGTVEDFEKIISMDKGAAEKLLDESGSELIQLGTESPSALGDG</sequence>
<evidence type="ECO:0000259" key="2">
    <source>
        <dbReference type="Pfam" id="PF01728"/>
    </source>
</evidence>
<dbReference type="AlphaFoldDB" id="A0AB34KPH5"/>
<evidence type="ECO:0000313" key="4">
    <source>
        <dbReference type="Proteomes" id="UP000803884"/>
    </source>
</evidence>
<feature type="domain" description="Ribosomal RNA methyltransferase FtsJ" evidence="2">
    <location>
        <begin position="119"/>
        <end position="299"/>
    </location>
</feature>